<accession>A4A332</accession>
<gene>
    <name evidence="2" type="ORF">KT71_15721</name>
</gene>
<dbReference type="RefSeq" id="WP_008295578.1">
    <property type="nucleotide sequence ID" value="NZ_CM002299.1"/>
</dbReference>
<reference evidence="2 3" key="2">
    <citation type="journal article" date="2009" name="PLoS ONE">
        <title>The photosynthetic apparatus and its regulation in the aerobic gammaproteobacterium Congregibacter litoralis gen. nov., sp. nov.</title>
        <authorList>
            <person name="Spring S."/>
            <person name="Lunsdorf H."/>
            <person name="Fuchs B.M."/>
            <person name="Tindall B.J."/>
        </authorList>
    </citation>
    <scope>NUCLEOTIDE SEQUENCE [LARGE SCALE GENOMIC DNA]</scope>
    <source>
        <strain evidence="2">KT71</strain>
    </source>
</reference>
<comment type="caution">
    <text evidence="2">The sequence shown here is derived from an EMBL/GenBank/DDBJ whole genome shotgun (WGS) entry which is preliminary data.</text>
</comment>
<feature type="chain" id="PRO_5002665546" evidence="1">
    <location>
        <begin position="21"/>
        <end position="172"/>
    </location>
</feature>
<sequence>MKKLKLIASLVWTVSGIAGAADVDNNVRLSLEIAEFYCAPEVSEQELCDTSNKTLMHKQEGLDLDTVLTTPWSRSTSTLITARDRRVEHSLKVLGGELEIALRPSLLDDGRILVNLDYRFLGLGEDREALSTQAVVEIGGKAAVIGGGVRLIEDKDGARDMKVVRIIRLGAP</sequence>
<protein>
    <submittedName>
        <fullName evidence="2">Uncharacterized protein</fullName>
    </submittedName>
</protein>
<organism evidence="2 3">
    <name type="scientific">Congregibacter litoralis KT71</name>
    <dbReference type="NCBI Taxonomy" id="314285"/>
    <lineage>
        <taxon>Bacteria</taxon>
        <taxon>Pseudomonadati</taxon>
        <taxon>Pseudomonadota</taxon>
        <taxon>Gammaproteobacteria</taxon>
        <taxon>Cellvibrionales</taxon>
        <taxon>Halieaceae</taxon>
        <taxon>Congregibacter</taxon>
    </lineage>
</organism>
<evidence type="ECO:0000313" key="3">
    <source>
        <dbReference type="Proteomes" id="UP000019205"/>
    </source>
</evidence>
<dbReference type="AlphaFoldDB" id="A4A332"/>
<proteinExistence type="predicted"/>
<dbReference type="Proteomes" id="UP000019205">
    <property type="component" value="Chromosome"/>
</dbReference>
<evidence type="ECO:0000256" key="1">
    <source>
        <dbReference type="SAM" id="SignalP"/>
    </source>
</evidence>
<reference evidence="2 3" key="1">
    <citation type="journal article" date="2007" name="Proc. Natl. Acad. Sci. U.S.A.">
        <title>Characterization of a marine gammaproteobacterium capable of aerobic anoxygenic photosynthesis.</title>
        <authorList>
            <person name="Fuchs B.M."/>
            <person name="Spring S."/>
            <person name="Teeling H."/>
            <person name="Quast C."/>
            <person name="Wulf J."/>
            <person name="Schattenhofer M."/>
            <person name="Yan S."/>
            <person name="Ferriera S."/>
            <person name="Johnson J."/>
            <person name="Glockner F.O."/>
            <person name="Amann R."/>
        </authorList>
    </citation>
    <scope>NUCLEOTIDE SEQUENCE [LARGE SCALE GENOMIC DNA]</scope>
    <source>
        <strain evidence="2">KT71</strain>
    </source>
</reference>
<dbReference type="EMBL" id="AAOA02000001">
    <property type="protein sequence ID" value="EAQ99132.1"/>
    <property type="molecule type" value="Genomic_DNA"/>
</dbReference>
<evidence type="ECO:0000313" key="2">
    <source>
        <dbReference type="EMBL" id="EAQ99132.1"/>
    </source>
</evidence>
<feature type="signal peptide" evidence="1">
    <location>
        <begin position="1"/>
        <end position="20"/>
    </location>
</feature>
<name>A4A332_9GAMM</name>
<keyword evidence="1" id="KW-0732">Signal</keyword>
<dbReference type="HOGENOM" id="CLU_1552674_0_0_6"/>
<keyword evidence="3" id="KW-1185">Reference proteome</keyword>